<dbReference type="Gramene" id="TVU40530">
    <property type="protein sequence ID" value="TVU40530"/>
    <property type="gene ID" value="EJB05_13997"/>
</dbReference>
<dbReference type="Pfam" id="PF23635">
    <property type="entry name" value="Beta-prop_AT5G49610-like"/>
    <property type="match status" value="1"/>
</dbReference>
<organism evidence="3 4">
    <name type="scientific">Eragrostis curvula</name>
    <name type="common">weeping love grass</name>
    <dbReference type="NCBI Taxonomy" id="38414"/>
    <lineage>
        <taxon>Eukaryota</taxon>
        <taxon>Viridiplantae</taxon>
        <taxon>Streptophyta</taxon>
        <taxon>Embryophyta</taxon>
        <taxon>Tracheophyta</taxon>
        <taxon>Spermatophyta</taxon>
        <taxon>Magnoliopsida</taxon>
        <taxon>Liliopsida</taxon>
        <taxon>Poales</taxon>
        <taxon>Poaceae</taxon>
        <taxon>PACMAD clade</taxon>
        <taxon>Chloridoideae</taxon>
        <taxon>Eragrostideae</taxon>
        <taxon>Eragrostidinae</taxon>
        <taxon>Eragrostis</taxon>
    </lineage>
</organism>
<gene>
    <name evidence="3" type="ORF">EJB05_13997</name>
</gene>
<proteinExistence type="predicted"/>
<dbReference type="AlphaFoldDB" id="A0A5J9VZK3"/>
<dbReference type="InterPro" id="IPR011043">
    <property type="entry name" value="Gal_Oxase/kelch_b-propeller"/>
</dbReference>
<sequence>MELHCHCLGGPTWQTPTLVWLSLSQAKTQHQGTLSSPRLAPRSNPCSAGMAPPPPPLLDELIEEVLLRFSPDEPARLVQAALVCKWWCRLVCSPRFSRRFREFHRSPPMLGFLCNFMDERRVDISRFVPAASFCSPQADRRHWRALDARHGRVLICSGGDALVVWDPITGEEQKLPIAPRYSFSWTAAVLCAHTGACNHLDCHRGPFLVVFLGSDQNEVFTYVFSSKDDVWSEPTSFSDQQRLDYVDSVPSVLIRNTLYFMFNFSSKILKYDLEMHEISLIPFPHASLKWLCDGITTTEDGGLGFAMVHDSKLYMWSREVIPEVNGGWVQSRIIELKKLLPEDALLSSPDAIGFADGIGVIFLKGANDVVFTIDLKTYKVKKVCEGHNIYSIVPYMSFYTPALRAACTSEGPSTGASVA</sequence>
<name>A0A5J9VZK3_9POAL</name>
<evidence type="ECO:0000313" key="3">
    <source>
        <dbReference type="EMBL" id="TVU40530.1"/>
    </source>
</evidence>
<keyword evidence="4" id="KW-1185">Reference proteome</keyword>
<feature type="non-terminal residue" evidence="3">
    <location>
        <position position="1"/>
    </location>
</feature>
<dbReference type="SUPFAM" id="SSF50965">
    <property type="entry name" value="Galactose oxidase, central domain"/>
    <property type="match status" value="1"/>
</dbReference>
<evidence type="ECO:0000313" key="4">
    <source>
        <dbReference type="Proteomes" id="UP000324897"/>
    </source>
</evidence>
<dbReference type="SUPFAM" id="SSF81383">
    <property type="entry name" value="F-box domain"/>
    <property type="match status" value="1"/>
</dbReference>
<dbReference type="PANTHER" id="PTHR32133:SF297">
    <property type="entry name" value="F-BOX DOMAIN-CONTAINING PROTEIN"/>
    <property type="match status" value="1"/>
</dbReference>
<feature type="region of interest" description="Disordered" evidence="1">
    <location>
        <begin position="31"/>
        <end position="50"/>
    </location>
</feature>
<accession>A0A5J9VZK3</accession>
<dbReference type="InterPro" id="IPR056594">
    <property type="entry name" value="AT5G49610-like_b-prop"/>
</dbReference>
<protein>
    <recommendedName>
        <fullName evidence="2">F-box protein AT5G49610-like beta-propeller domain-containing protein</fullName>
    </recommendedName>
</protein>
<dbReference type="OrthoDB" id="686044at2759"/>
<dbReference type="Proteomes" id="UP000324897">
    <property type="component" value="Chromosome 4"/>
</dbReference>
<dbReference type="InterPro" id="IPR036047">
    <property type="entry name" value="F-box-like_dom_sf"/>
</dbReference>
<comment type="caution">
    <text evidence="3">The sequence shown here is derived from an EMBL/GenBank/DDBJ whole genome shotgun (WGS) entry which is preliminary data.</text>
</comment>
<evidence type="ECO:0000259" key="2">
    <source>
        <dbReference type="Pfam" id="PF23635"/>
    </source>
</evidence>
<dbReference type="EMBL" id="RWGY01000007">
    <property type="protein sequence ID" value="TVU40530.1"/>
    <property type="molecule type" value="Genomic_DNA"/>
</dbReference>
<reference evidence="3 4" key="1">
    <citation type="journal article" date="2019" name="Sci. Rep.">
        <title>A high-quality genome of Eragrostis curvula grass provides insights into Poaceae evolution and supports new strategies to enhance forage quality.</title>
        <authorList>
            <person name="Carballo J."/>
            <person name="Santos B.A.C.M."/>
            <person name="Zappacosta D."/>
            <person name="Garbus I."/>
            <person name="Selva J.P."/>
            <person name="Gallo C.A."/>
            <person name="Diaz A."/>
            <person name="Albertini E."/>
            <person name="Caccamo M."/>
            <person name="Echenique V."/>
        </authorList>
    </citation>
    <scope>NUCLEOTIDE SEQUENCE [LARGE SCALE GENOMIC DNA]</scope>
    <source>
        <strain evidence="4">cv. Victoria</strain>
        <tissue evidence="3">Leaf</tissue>
    </source>
</reference>
<evidence type="ECO:0000256" key="1">
    <source>
        <dbReference type="SAM" id="MobiDB-lite"/>
    </source>
</evidence>
<dbReference type="PANTHER" id="PTHR32133">
    <property type="entry name" value="OS07G0120400 PROTEIN"/>
    <property type="match status" value="1"/>
</dbReference>
<feature type="domain" description="F-box protein AT5G49610-like beta-propeller" evidence="2">
    <location>
        <begin position="146"/>
        <end position="402"/>
    </location>
</feature>